<reference evidence="1" key="1">
    <citation type="journal article" date="2022" name="Int. J. Mol. Sci.">
        <title>Draft Genome of Tanacetum Coccineum: Genomic Comparison of Closely Related Tanacetum-Family Plants.</title>
        <authorList>
            <person name="Yamashiro T."/>
            <person name="Shiraishi A."/>
            <person name="Nakayama K."/>
            <person name="Satake H."/>
        </authorList>
    </citation>
    <scope>NUCLEOTIDE SEQUENCE</scope>
</reference>
<dbReference type="EMBL" id="BQNB010009645">
    <property type="protein sequence ID" value="GJS66398.1"/>
    <property type="molecule type" value="Genomic_DNA"/>
</dbReference>
<name>A0ABQ4XN72_9ASTR</name>
<reference evidence="1" key="2">
    <citation type="submission" date="2022-01" db="EMBL/GenBank/DDBJ databases">
        <authorList>
            <person name="Yamashiro T."/>
            <person name="Shiraishi A."/>
            <person name="Satake H."/>
            <person name="Nakayama K."/>
        </authorList>
    </citation>
    <scope>NUCLEOTIDE SEQUENCE</scope>
</reference>
<protein>
    <recommendedName>
        <fullName evidence="3">Ribosomal protein S4</fullName>
    </recommendedName>
</protein>
<comment type="caution">
    <text evidence="1">The sequence shown here is derived from an EMBL/GenBank/DDBJ whole genome shotgun (WGS) entry which is preliminary data.</text>
</comment>
<evidence type="ECO:0008006" key="3">
    <source>
        <dbReference type="Google" id="ProtNLM"/>
    </source>
</evidence>
<evidence type="ECO:0000313" key="2">
    <source>
        <dbReference type="Proteomes" id="UP001151760"/>
    </source>
</evidence>
<dbReference type="Proteomes" id="UP001151760">
    <property type="component" value="Unassembled WGS sequence"/>
</dbReference>
<sequence>MHMMTPKPSSYYSGLGKSSFANPLYLKKAQKERRFLYNVKYDKNDLANLFALEPDEIIRLAKESRSKLCKKTVKPYDYTKQNSLYELFTPQTKMSREQLFFANELRRNIFRKSFQKQTANLIKRIEYFPTKASMIPSKRTFDHLMINIENIRLLNQTGKIVFKTNGKIQSLTM</sequence>
<accession>A0ABQ4XN72</accession>
<gene>
    <name evidence="1" type="ORF">Tco_0680962</name>
</gene>
<evidence type="ECO:0000313" key="1">
    <source>
        <dbReference type="EMBL" id="GJS66398.1"/>
    </source>
</evidence>
<organism evidence="1 2">
    <name type="scientific">Tanacetum coccineum</name>
    <dbReference type="NCBI Taxonomy" id="301880"/>
    <lineage>
        <taxon>Eukaryota</taxon>
        <taxon>Viridiplantae</taxon>
        <taxon>Streptophyta</taxon>
        <taxon>Embryophyta</taxon>
        <taxon>Tracheophyta</taxon>
        <taxon>Spermatophyta</taxon>
        <taxon>Magnoliopsida</taxon>
        <taxon>eudicotyledons</taxon>
        <taxon>Gunneridae</taxon>
        <taxon>Pentapetalae</taxon>
        <taxon>asterids</taxon>
        <taxon>campanulids</taxon>
        <taxon>Asterales</taxon>
        <taxon>Asteraceae</taxon>
        <taxon>Asteroideae</taxon>
        <taxon>Anthemideae</taxon>
        <taxon>Anthemidinae</taxon>
        <taxon>Tanacetum</taxon>
    </lineage>
</organism>
<proteinExistence type="predicted"/>
<keyword evidence="2" id="KW-1185">Reference proteome</keyword>